<organism evidence="1 2">
    <name type="scientific">Rhabditophanes sp. KR3021</name>
    <dbReference type="NCBI Taxonomy" id="114890"/>
    <lineage>
        <taxon>Eukaryota</taxon>
        <taxon>Metazoa</taxon>
        <taxon>Ecdysozoa</taxon>
        <taxon>Nematoda</taxon>
        <taxon>Chromadorea</taxon>
        <taxon>Rhabditida</taxon>
        <taxon>Tylenchina</taxon>
        <taxon>Panagrolaimomorpha</taxon>
        <taxon>Strongyloidoidea</taxon>
        <taxon>Alloionematidae</taxon>
        <taxon>Rhabditophanes</taxon>
    </lineage>
</organism>
<dbReference type="Proteomes" id="UP000095286">
    <property type="component" value="Unplaced"/>
</dbReference>
<sequence length="112" mass="13076">MARRLFLSFYLVILISVCTAQQQGFWNNPFILTSPPTPPNYPYLYNLAPKSYDSVKDTPQYFAQRENPYAKRTNLFRVDDTYHHVEVDRNNQIIGRYYLLCGSGTNCGRGRK</sequence>
<evidence type="ECO:0000313" key="1">
    <source>
        <dbReference type="Proteomes" id="UP000095286"/>
    </source>
</evidence>
<name>A0AC35TU77_9BILA</name>
<evidence type="ECO:0000313" key="2">
    <source>
        <dbReference type="WBParaSite" id="RSKR_0000423600.1"/>
    </source>
</evidence>
<proteinExistence type="predicted"/>
<protein>
    <submittedName>
        <fullName evidence="2">Secreted protein</fullName>
    </submittedName>
</protein>
<reference evidence="2" key="1">
    <citation type="submission" date="2016-11" db="UniProtKB">
        <authorList>
            <consortium name="WormBaseParasite"/>
        </authorList>
    </citation>
    <scope>IDENTIFICATION</scope>
    <source>
        <strain evidence="2">KR3021</strain>
    </source>
</reference>
<accession>A0AC35TU77</accession>
<dbReference type="WBParaSite" id="RSKR_0000423600.1">
    <property type="protein sequence ID" value="RSKR_0000423600.1"/>
    <property type="gene ID" value="RSKR_0000423600"/>
</dbReference>